<evidence type="ECO:0000313" key="3">
    <source>
        <dbReference type="Proteomes" id="UP000813462"/>
    </source>
</evidence>
<evidence type="ECO:0000256" key="1">
    <source>
        <dbReference type="SAM" id="MobiDB-lite"/>
    </source>
</evidence>
<gene>
    <name evidence="2" type="ORF">FEM48_Zijuj04G0009200</name>
</gene>
<dbReference type="EMBL" id="JAEACU010000004">
    <property type="protein sequence ID" value="KAH7532338.1"/>
    <property type="molecule type" value="Genomic_DNA"/>
</dbReference>
<reference evidence="2" key="1">
    <citation type="journal article" date="2021" name="Front. Plant Sci.">
        <title>Chromosome-Scale Genome Assembly for Chinese Sour Jujube and Insights Into Its Genome Evolution and Domestication Signature.</title>
        <authorList>
            <person name="Shen L.-Y."/>
            <person name="Luo H."/>
            <person name="Wang X.-L."/>
            <person name="Wang X.-M."/>
            <person name="Qiu X.-J."/>
            <person name="Liu H."/>
            <person name="Zhou S.-S."/>
            <person name="Jia K.-H."/>
            <person name="Nie S."/>
            <person name="Bao Y.-T."/>
            <person name="Zhang R.-G."/>
            <person name="Yun Q.-Z."/>
            <person name="Chai Y.-H."/>
            <person name="Lu J.-Y."/>
            <person name="Li Y."/>
            <person name="Zhao S.-W."/>
            <person name="Mao J.-F."/>
            <person name="Jia S.-G."/>
            <person name="Mao Y.-M."/>
        </authorList>
    </citation>
    <scope>NUCLEOTIDE SEQUENCE</scope>
    <source>
        <strain evidence="2">AT0</strain>
        <tissue evidence="2">Leaf</tissue>
    </source>
</reference>
<comment type="caution">
    <text evidence="2">The sequence shown here is derived from an EMBL/GenBank/DDBJ whole genome shotgun (WGS) entry which is preliminary data.</text>
</comment>
<protein>
    <submittedName>
        <fullName evidence="2">Uncharacterized protein</fullName>
    </submittedName>
</protein>
<evidence type="ECO:0000313" key="2">
    <source>
        <dbReference type="EMBL" id="KAH7532338.1"/>
    </source>
</evidence>
<proteinExistence type="predicted"/>
<dbReference type="Proteomes" id="UP000813462">
    <property type="component" value="Unassembled WGS sequence"/>
</dbReference>
<feature type="region of interest" description="Disordered" evidence="1">
    <location>
        <begin position="243"/>
        <end position="264"/>
    </location>
</feature>
<organism evidence="2 3">
    <name type="scientific">Ziziphus jujuba var. spinosa</name>
    <dbReference type="NCBI Taxonomy" id="714518"/>
    <lineage>
        <taxon>Eukaryota</taxon>
        <taxon>Viridiplantae</taxon>
        <taxon>Streptophyta</taxon>
        <taxon>Embryophyta</taxon>
        <taxon>Tracheophyta</taxon>
        <taxon>Spermatophyta</taxon>
        <taxon>Magnoliopsida</taxon>
        <taxon>eudicotyledons</taxon>
        <taxon>Gunneridae</taxon>
        <taxon>Pentapetalae</taxon>
        <taxon>rosids</taxon>
        <taxon>fabids</taxon>
        <taxon>Rosales</taxon>
        <taxon>Rhamnaceae</taxon>
        <taxon>Paliureae</taxon>
        <taxon>Ziziphus</taxon>
    </lineage>
</organism>
<dbReference type="AlphaFoldDB" id="A0A978VGW9"/>
<sequence length="333" mass="38080">MPSATAFASALCLAQPVFYNWGNTSCLPQICLRFGSEPNSKPGSLMAKSLRLNTNHEFANGFPRFQKAPLNEIDIWAMEHKATAMVTKDGLEKIHFFMNAWQINFAEFTGCNHFWGPSWNAIANSIQVAKEKQRGSQIQIVETEHQMEGILRVSIDLARRYISVNGRREEMGSESIFDSTFGTYAEPFILSKVKAENVRAAFIPMKEAIDKFIQCHPPPIPNKVRSGLVYGFKTAASLKTKEEDNCEANVEETDKETNEDEDEEMDGDYYEIDTGWSNYLIQHSLHGLKESYQYWQVHEICLEHLWKQKAQQIHQNTCSSRMVDHTDTPDHMQ</sequence>
<accession>A0A978VGW9</accession>
<feature type="compositionally biased region" description="Acidic residues" evidence="1">
    <location>
        <begin position="244"/>
        <end position="264"/>
    </location>
</feature>
<name>A0A978VGW9_ZIZJJ</name>